<dbReference type="PANTHER" id="PTHR11596:SF5">
    <property type="entry name" value="ALKALINE PHOSPHATASE"/>
    <property type="match status" value="1"/>
</dbReference>
<gene>
    <name evidence="6" type="ORF">CN425_09440</name>
</gene>
<dbReference type="SMART" id="SM00098">
    <property type="entry name" value="alkPPc"/>
    <property type="match status" value="1"/>
</dbReference>
<evidence type="ECO:0000256" key="1">
    <source>
        <dbReference type="ARBA" id="ARBA00022553"/>
    </source>
</evidence>
<feature type="binding site" evidence="3">
    <location>
        <position position="53"/>
    </location>
    <ligand>
        <name>Zn(2+)</name>
        <dbReference type="ChEBI" id="CHEBI:29105"/>
        <label>2</label>
    </ligand>
</feature>
<feature type="domain" description="Copper amine oxidase-like N-terminal" evidence="5">
    <location>
        <begin position="475"/>
        <end position="549"/>
    </location>
</feature>
<dbReference type="PRINTS" id="PR00113">
    <property type="entry name" value="ALKPHPHTASE"/>
</dbReference>
<protein>
    <submittedName>
        <fullName evidence="6">Alkaline phosphatase</fullName>
    </submittedName>
</protein>
<dbReference type="InterPro" id="IPR017850">
    <property type="entry name" value="Alkaline_phosphatase_core_sf"/>
</dbReference>
<comment type="cofactor">
    <cofactor evidence="3">
        <name>Mg(2+)</name>
        <dbReference type="ChEBI" id="CHEBI:18420"/>
    </cofactor>
    <text evidence="3">Binds 1 Mg(2+) ion.</text>
</comment>
<name>A0A2A8PYW3_BACCE</name>
<feature type="binding site" evidence="3">
    <location>
        <position position="296"/>
    </location>
    <ligand>
        <name>Zn(2+)</name>
        <dbReference type="ChEBI" id="CHEBI:29105"/>
        <label>2</label>
    </ligand>
</feature>
<feature type="binding site" evidence="3">
    <location>
        <position position="53"/>
    </location>
    <ligand>
        <name>Mg(2+)</name>
        <dbReference type="ChEBI" id="CHEBI:18420"/>
    </ligand>
</feature>
<dbReference type="InterPro" id="IPR001952">
    <property type="entry name" value="Alkaline_phosphatase"/>
</dbReference>
<accession>A0A2A8PYW3</accession>
<sequence>MTNLRKKIMGLTLAGTVTLGLLVTGSMFNDNRVEAKGEKGRRQPKNVIMMVMDGTSSSATTLARWYKGAPLALDQIVTGGVRTYSAESAITDSAPAATALATGNKSNSGYVGVLPSIVNSPGLKQIKEEDKLRPIANVLEGAKRSGRATGIVATSEIQHATPAGFSAHHANRKHFEVLAKQQVYQNIDVVLGGGKASLLPVKSNGIRKDNEDLVKVIQDKGYDFVETNDALLNSKSDKIWGAFSHTALVFDMDREIINPEQPTLSQMTEKAIHTLSKDKDGFFLFIEGSKPDWAAHTNDPIGMISDVLAFDDAVAKALQFAKKDGDTLLIAVADHGNSGISIGNINTTKEYKTTPVAAYIDPLKKAKMTLEGATNKLKGDLSNVEEIAALYGLGDLTNVEKEKLKAIQKKNDVGPILTTLLANRTNIGFTTGGHTGEDVFLYSYGPQKPKGLVQNTDIAKTMAKAMGFNLEELTNKLFVESKSAFKRMGATVTIDKTNVINPVLVVKHNKVEAQLFVNKNIIRINGKEYELGSVVVESNGKVYVPEEAIHLFKKYSH</sequence>
<dbReference type="Gene3D" id="1.10.60.40">
    <property type="match status" value="1"/>
</dbReference>
<evidence type="ECO:0000256" key="4">
    <source>
        <dbReference type="RuleBase" id="RU003946"/>
    </source>
</evidence>
<dbReference type="RefSeq" id="WP_000183420.1">
    <property type="nucleotide sequence ID" value="NZ_NTWE01000020.1"/>
</dbReference>
<dbReference type="EMBL" id="NTWE01000020">
    <property type="protein sequence ID" value="PEW03106.1"/>
    <property type="molecule type" value="Genomic_DNA"/>
</dbReference>
<dbReference type="OrthoDB" id="9794455at2"/>
<dbReference type="AlphaFoldDB" id="A0A2A8PYW3"/>
<keyword evidence="3" id="KW-0479">Metal-binding</keyword>
<reference evidence="6 7" key="1">
    <citation type="submission" date="2017-09" db="EMBL/GenBank/DDBJ databases">
        <title>Large-scale bioinformatics analysis of Bacillus genomes uncovers conserved roles of natural products in bacterial physiology.</title>
        <authorList>
            <consortium name="Agbiome Team Llc"/>
            <person name="Bleich R.M."/>
            <person name="Grubbs K.J."/>
            <person name="Santa Maria K.C."/>
            <person name="Allen S.E."/>
            <person name="Farag S."/>
            <person name="Shank E.A."/>
            <person name="Bowers A."/>
        </authorList>
    </citation>
    <scope>NUCLEOTIDE SEQUENCE [LARGE SCALE GENOMIC DNA]</scope>
    <source>
        <strain evidence="6 7">AFS010695</strain>
    </source>
</reference>
<proteinExistence type="inferred from homology"/>
<comment type="cofactor">
    <cofactor evidence="3">
        <name>Zn(2+)</name>
        <dbReference type="ChEBI" id="CHEBI:29105"/>
    </cofactor>
    <text evidence="3">Binds 2 Zn(2+) ions.</text>
</comment>
<feature type="active site" description="Phosphoserine intermediate" evidence="2">
    <location>
        <position position="93"/>
    </location>
</feature>
<comment type="similarity">
    <text evidence="4">Belongs to the alkaline phosphatase family.</text>
</comment>
<dbReference type="PANTHER" id="PTHR11596">
    <property type="entry name" value="ALKALINE PHOSPHATASE"/>
    <property type="match status" value="1"/>
</dbReference>
<dbReference type="GO" id="GO:0046872">
    <property type="term" value="F:metal ion binding"/>
    <property type="evidence" value="ECO:0007669"/>
    <property type="project" value="UniProtKB-KW"/>
</dbReference>
<feature type="binding site" evidence="3">
    <location>
        <position position="335"/>
    </location>
    <ligand>
        <name>Zn(2+)</name>
        <dbReference type="ChEBI" id="CHEBI:29105"/>
        <label>2</label>
    </ligand>
</feature>
<dbReference type="Pfam" id="PF00245">
    <property type="entry name" value="Alk_phosphatase"/>
    <property type="match status" value="1"/>
</dbReference>
<feature type="binding site" evidence="3">
    <location>
        <position position="287"/>
    </location>
    <ligand>
        <name>Mg(2+)</name>
        <dbReference type="ChEBI" id="CHEBI:18420"/>
    </ligand>
</feature>
<dbReference type="InterPro" id="IPR012854">
    <property type="entry name" value="Cu_amine_oxidase-like_N"/>
</dbReference>
<dbReference type="SUPFAM" id="SSF55383">
    <property type="entry name" value="Copper amine oxidase, domain N"/>
    <property type="match status" value="1"/>
</dbReference>
<feature type="binding site" evidence="3">
    <location>
        <position position="434"/>
    </location>
    <ligand>
        <name>Zn(2+)</name>
        <dbReference type="ChEBI" id="CHEBI:29105"/>
        <label>1</label>
    </ligand>
</feature>
<keyword evidence="3" id="KW-0460">Magnesium</keyword>
<evidence type="ECO:0000256" key="2">
    <source>
        <dbReference type="PIRSR" id="PIRSR601952-1"/>
    </source>
</evidence>
<dbReference type="InterPro" id="IPR036582">
    <property type="entry name" value="Mao_N_sf"/>
</dbReference>
<evidence type="ECO:0000313" key="6">
    <source>
        <dbReference type="EMBL" id="PEW03106.1"/>
    </source>
</evidence>
<dbReference type="SUPFAM" id="SSF53649">
    <property type="entry name" value="Alkaline phosphatase-like"/>
    <property type="match status" value="1"/>
</dbReference>
<organism evidence="6 7">
    <name type="scientific">Bacillus cereus</name>
    <dbReference type="NCBI Taxonomy" id="1396"/>
    <lineage>
        <taxon>Bacteria</taxon>
        <taxon>Bacillati</taxon>
        <taxon>Bacillota</taxon>
        <taxon>Bacilli</taxon>
        <taxon>Bacillales</taxon>
        <taxon>Bacillaceae</taxon>
        <taxon>Bacillus</taxon>
        <taxon>Bacillus cereus group</taxon>
    </lineage>
</organism>
<evidence type="ECO:0000256" key="3">
    <source>
        <dbReference type="PIRSR" id="PIRSR601952-2"/>
    </source>
</evidence>
<dbReference type="Gene3D" id="3.40.720.10">
    <property type="entry name" value="Alkaline Phosphatase, subunit A"/>
    <property type="match status" value="1"/>
</dbReference>
<feature type="binding site" evidence="3">
    <location>
        <position position="161"/>
    </location>
    <ligand>
        <name>Mg(2+)</name>
        <dbReference type="ChEBI" id="CHEBI:18420"/>
    </ligand>
</feature>
<keyword evidence="3" id="KW-0862">Zinc</keyword>
<dbReference type="Gene3D" id="3.30.457.10">
    <property type="entry name" value="Copper amine oxidase-like, N-terminal domain"/>
    <property type="match status" value="1"/>
</dbReference>
<feature type="binding site" evidence="3">
    <location>
        <position position="292"/>
    </location>
    <ligand>
        <name>Zn(2+)</name>
        <dbReference type="ChEBI" id="CHEBI:29105"/>
        <label>2</label>
    </ligand>
</feature>
<evidence type="ECO:0000259" key="5">
    <source>
        <dbReference type="Pfam" id="PF07833"/>
    </source>
</evidence>
<dbReference type="Pfam" id="PF07833">
    <property type="entry name" value="Cu_amine_oxidN1"/>
    <property type="match status" value="1"/>
</dbReference>
<dbReference type="CDD" id="cd16012">
    <property type="entry name" value="ALP"/>
    <property type="match status" value="1"/>
</dbReference>
<keyword evidence="1" id="KW-0597">Phosphoprotein</keyword>
<feature type="binding site" evidence="3">
    <location>
        <position position="159"/>
    </location>
    <ligand>
        <name>Mg(2+)</name>
        <dbReference type="ChEBI" id="CHEBI:18420"/>
    </ligand>
</feature>
<feature type="binding site" evidence="3">
    <location>
        <position position="334"/>
    </location>
    <ligand>
        <name>Zn(2+)</name>
        <dbReference type="ChEBI" id="CHEBI:29105"/>
        <label>2</label>
    </ligand>
</feature>
<dbReference type="Proteomes" id="UP000220635">
    <property type="component" value="Unassembled WGS sequence"/>
</dbReference>
<comment type="caution">
    <text evidence="6">The sequence shown here is derived from an EMBL/GenBank/DDBJ whole genome shotgun (WGS) entry which is preliminary data.</text>
</comment>
<evidence type="ECO:0000313" key="7">
    <source>
        <dbReference type="Proteomes" id="UP000220635"/>
    </source>
</evidence>
<dbReference type="GO" id="GO:0004035">
    <property type="term" value="F:alkaline phosphatase activity"/>
    <property type="evidence" value="ECO:0007669"/>
    <property type="project" value="TreeGrafter"/>
</dbReference>